<dbReference type="GeneID" id="92931433"/>
<reference evidence="2 3" key="1">
    <citation type="journal article" date="2009" name="J. Bacteriol.">
        <title>Draft genome sequence of the extremely acidophilic bacterium Acidithiobacillus caldus ATCC 51756 reveals metabolic versatility in the genus Acidithiobacillus.</title>
        <authorList>
            <person name="Valdes J."/>
            <person name="Quatrini R."/>
            <person name="Hallberg K."/>
            <person name="Dopson M."/>
            <person name="Valenzuela P.D."/>
            <person name="Holmes D.S."/>
        </authorList>
    </citation>
    <scope>NUCLEOTIDE SEQUENCE [LARGE SCALE GENOMIC DNA]</scope>
    <source>
        <strain evidence="3">ATCC 51756 / DSM 8584 / KU</strain>
    </source>
</reference>
<evidence type="ECO:0000259" key="1">
    <source>
        <dbReference type="Pfam" id="PF07238"/>
    </source>
</evidence>
<dbReference type="Pfam" id="PF07238">
    <property type="entry name" value="PilZ"/>
    <property type="match status" value="1"/>
</dbReference>
<accession>A0A059ZUF1</accession>
<dbReference type="GO" id="GO:0035438">
    <property type="term" value="F:cyclic-di-GMP binding"/>
    <property type="evidence" value="ECO:0007669"/>
    <property type="project" value="InterPro"/>
</dbReference>
<organism evidence="2 3">
    <name type="scientific">Acidithiobacillus caldus (strain ATCC 51756 / DSM 8584 / KU)</name>
    <dbReference type="NCBI Taxonomy" id="637389"/>
    <lineage>
        <taxon>Bacteria</taxon>
        <taxon>Pseudomonadati</taxon>
        <taxon>Pseudomonadota</taxon>
        <taxon>Acidithiobacillia</taxon>
        <taxon>Acidithiobacillales</taxon>
        <taxon>Acidithiobacillaceae</taxon>
        <taxon>Acidithiobacillus</taxon>
    </lineage>
</organism>
<dbReference type="KEGG" id="acz:Acaty_c1225"/>
<dbReference type="AlphaFoldDB" id="A0A059ZUF1"/>
<dbReference type="InterPro" id="IPR009875">
    <property type="entry name" value="PilZ_domain"/>
</dbReference>
<dbReference type="HOGENOM" id="CLU_1140643_0_0_6"/>
<sequence length="243" mass="27230">MDTHPDFINALFSPAQRQERTQGPRLLADLQQHRHLQALVTRPMCYAQTELLSVSEPDGPVIDELRPDAAQAALQAGSELLLWGLARGIPTGIAVRMVRHEVWQGYGAFRLLLPVQIYQLQRRQSLRAEAPSDMRVTLQRRGARTLDGVVRDVSAGGLSCRVAVPRDYPLSVGEVLEAVHFDFAGERQVVRAQIRHLQGPLRHSGAIQQDLGLAFAAAPAQLQERIIHYAMRCNRQELRRAYL</sequence>
<proteinExistence type="predicted"/>
<gene>
    <name evidence="2" type="ORF">Acaty_c1225</name>
</gene>
<protein>
    <recommendedName>
        <fullName evidence="1">PilZ domain-containing protein</fullName>
    </recommendedName>
</protein>
<dbReference type="EMBL" id="CP005986">
    <property type="protein sequence ID" value="AIA55093.1"/>
    <property type="molecule type" value="Genomic_DNA"/>
</dbReference>
<name>A0A059ZUF1_ACICK</name>
<feature type="domain" description="PilZ" evidence="1">
    <location>
        <begin position="121"/>
        <end position="230"/>
    </location>
</feature>
<dbReference type="RefSeq" id="WP_004871946.1">
    <property type="nucleotide sequence ID" value="NZ_CP005986.1"/>
</dbReference>
<dbReference type="Gene3D" id="2.40.10.220">
    <property type="entry name" value="predicted glycosyltransferase like domains"/>
    <property type="match status" value="1"/>
</dbReference>
<dbReference type="eggNOG" id="COG5581">
    <property type="taxonomic scope" value="Bacteria"/>
</dbReference>
<dbReference type="Proteomes" id="UP000005522">
    <property type="component" value="Chromosome"/>
</dbReference>
<evidence type="ECO:0000313" key="2">
    <source>
        <dbReference type="EMBL" id="AIA55093.1"/>
    </source>
</evidence>
<evidence type="ECO:0000313" key="3">
    <source>
        <dbReference type="Proteomes" id="UP000005522"/>
    </source>
</evidence>